<dbReference type="SUPFAM" id="SSF57667">
    <property type="entry name" value="beta-beta-alpha zinc fingers"/>
    <property type="match status" value="1"/>
</dbReference>
<dbReference type="InParanoid" id="A0A078B083"/>
<dbReference type="PROSITE" id="PS00028">
    <property type="entry name" value="ZINC_FINGER_C2H2_1"/>
    <property type="match status" value="2"/>
</dbReference>
<dbReference type="Proteomes" id="UP000039865">
    <property type="component" value="Unassembled WGS sequence"/>
</dbReference>
<dbReference type="PROSITE" id="PS50157">
    <property type="entry name" value="ZINC_FINGER_C2H2_2"/>
    <property type="match status" value="2"/>
</dbReference>
<sequence length="284" mass="33890">MMGFQSQNQIDQIQTHQQLPCYQIKKITYVKQVKEVSTQTISSPAGCSCINFKSLDHHQMISHQQINHCETERSSKCRDNSKTYQYQSEDLKSQQTIQVKDQLQEEDIKQRLNLDQKAKIIFQRGPDIDVMQIPQYTFVPSLKTFIYVKVYKPESKRWSSLFMCEFKECKMNFRKWNNLYDHLRSHCDERPYECPVESCGKQFTQKSNLEKHLRIHKNKSYLKCSVCKRFFTKFRIIKHFLMNHNQEDNSGEFSFQNALETNKEVLQIKEDVLDVQQIQFAQNE</sequence>
<reference evidence="8 9" key="1">
    <citation type="submission" date="2014-06" db="EMBL/GenBank/DDBJ databases">
        <authorList>
            <person name="Swart Estienne"/>
        </authorList>
    </citation>
    <scope>NUCLEOTIDE SEQUENCE [LARGE SCALE GENOMIC DNA]</scope>
    <source>
        <strain evidence="8 9">130c</strain>
    </source>
</reference>
<dbReference type="EMBL" id="CCKQ01014700">
    <property type="protein sequence ID" value="CDW86493.1"/>
    <property type="molecule type" value="Genomic_DNA"/>
</dbReference>
<keyword evidence="9" id="KW-1185">Reference proteome</keyword>
<evidence type="ECO:0000313" key="9">
    <source>
        <dbReference type="Proteomes" id="UP000039865"/>
    </source>
</evidence>
<keyword evidence="1" id="KW-0479">Metal-binding</keyword>
<keyword evidence="3 6" id="KW-0863">Zinc-finger</keyword>
<evidence type="ECO:0000256" key="4">
    <source>
        <dbReference type="ARBA" id="ARBA00022833"/>
    </source>
</evidence>
<dbReference type="GO" id="GO:0000978">
    <property type="term" value="F:RNA polymerase II cis-regulatory region sequence-specific DNA binding"/>
    <property type="evidence" value="ECO:0007669"/>
    <property type="project" value="TreeGrafter"/>
</dbReference>
<keyword evidence="2" id="KW-0677">Repeat</keyword>
<evidence type="ECO:0000313" key="8">
    <source>
        <dbReference type="EMBL" id="CDW86493.1"/>
    </source>
</evidence>
<dbReference type="SMART" id="SM00355">
    <property type="entry name" value="ZnF_C2H2"/>
    <property type="match status" value="3"/>
</dbReference>
<feature type="domain" description="C2H2-type" evidence="7">
    <location>
        <begin position="162"/>
        <end position="191"/>
    </location>
</feature>
<dbReference type="GO" id="GO:0008270">
    <property type="term" value="F:zinc ion binding"/>
    <property type="evidence" value="ECO:0007669"/>
    <property type="project" value="UniProtKB-KW"/>
</dbReference>
<dbReference type="AlphaFoldDB" id="A0A078B083"/>
<protein>
    <submittedName>
        <fullName evidence="8">Zinc c2h2 type family protein</fullName>
    </submittedName>
</protein>
<dbReference type="GO" id="GO:0000981">
    <property type="term" value="F:DNA-binding transcription factor activity, RNA polymerase II-specific"/>
    <property type="evidence" value="ECO:0007669"/>
    <property type="project" value="TreeGrafter"/>
</dbReference>
<organism evidence="8 9">
    <name type="scientific">Stylonychia lemnae</name>
    <name type="common">Ciliate</name>
    <dbReference type="NCBI Taxonomy" id="5949"/>
    <lineage>
        <taxon>Eukaryota</taxon>
        <taxon>Sar</taxon>
        <taxon>Alveolata</taxon>
        <taxon>Ciliophora</taxon>
        <taxon>Intramacronucleata</taxon>
        <taxon>Spirotrichea</taxon>
        <taxon>Stichotrichia</taxon>
        <taxon>Sporadotrichida</taxon>
        <taxon>Oxytrichidae</taxon>
        <taxon>Stylonychinae</taxon>
        <taxon>Stylonychia</taxon>
    </lineage>
</organism>
<dbReference type="InterPro" id="IPR036236">
    <property type="entry name" value="Znf_C2H2_sf"/>
</dbReference>
<evidence type="ECO:0000259" key="7">
    <source>
        <dbReference type="PROSITE" id="PS50157"/>
    </source>
</evidence>
<evidence type="ECO:0000256" key="1">
    <source>
        <dbReference type="ARBA" id="ARBA00022723"/>
    </source>
</evidence>
<dbReference type="InterPro" id="IPR013087">
    <property type="entry name" value="Znf_C2H2_type"/>
</dbReference>
<accession>A0A078B083</accession>
<evidence type="ECO:0000256" key="3">
    <source>
        <dbReference type="ARBA" id="ARBA00022771"/>
    </source>
</evidence>
<evidence type="ECO:0000256" key="6">
    <source>
        <dbReference type="PROSITE-ProRule" id="PRU00042"/>
    </source>
</evidence>
<proteinExistence type="predicted"/>
<feature type="domain" description="C2H2-type" evidence="7">
    <location>
        <begin position="192"/>
        <end position="221"/>
    </location>
</feature>
<gene>
    <name evidence="8" type="primary">Contig14561.g15515</name>
    <name evidence="8" type="ORF">STYLEM_15588</name>
</gene>
<dbReference type="FunFam" id="3.30.160.60:FF:000125">
    <property type="entry name" value="Putative zinc finger protein 143"/>
    <property type="match status" value="1"/>
</dbReference>
<name>A0A078B083_STYLE</name>
<dbReference type="PANTHER" id="PTHR23235:SF142">
    <property type="entry name" value="ZINC FINGER PROTEIN 384"/>
    <property type="match status" value="1"/>
</dbReference>
<dbReference type="Gene3D" id="3.30.160.60">
    <property type="entry name" value="Classic Zinc Finger"/>
    <property type="match status" value="2"/>
</dbReference>
<dbReference type="PANTHER" id="PTHR23235">
    <property type="entry name" value="KRUEPPEL-LIKE TRANSCRIPTION FACTOR"/>
    <property type="match status" value="1"/>
</dbReference>
<dbReference type="Pfam" id="PF00096">
    <property type="entry name" value="zf-C2H2"/>
    <property type="match status" value="2"/>
</dbReference>
<evidence type="ECO:0000256" key="2">
    <source>
        <dbReference type="ARBA" id="ARBA00022737"/>
    </source>
</evidence>
<dbReference type="OrthoDB" id="8630045at2759"/>
<keyword evidence="5" id="KW-0539">Nucleus</keyword>
<keyword evidence="4" id="KW-0862">Zinc</keyword>
<evidence type="ECO:0000256" key="5">
    <source>
        <dbReference type="ARBA" id="ARBA00023242"/>
    </source>
</evidence>